<dbReference type="InterPro" id="IPR041623">
    <property type="entry name" value="NOG1_N"/>
</dbReference>
<evidence type="ECO:0000256" key="1">
    <source>
        <dbReference type="ARBA" id="ARBA00022741"/>
    </source>
</evidence>
<dbReference type="Pfam" id="PF01926">
    <property type="entry name" value="MMR_HSR1"/>
    <property type="match status" value="1"/>
</dbReference>
<dbReference type="GeneID" id="65564254"/>
<evidence type="ECO:0000259" key="2">
    <source>
        <dbReference type="PROSITE" id="PS51710"/>
    </source>
</evidence>
<name>A0A8F5BR25_SACSH</name>
<dbReference type="AlphaFoldDB" id="A0A8F5BR25"/>
<dbReference type="Proteomes" id="UP000694018">
    <property type="component" value="Chromosome"/>
</dbReference>
<dbReference type="RefSeq" id="WP_218266411.1">
    <property type="nucleotide sequence ID" value="NZ_CP077717.1"/>
</dbReference>
<proteinExistence type="predicted"/>
<dbReference type="Pfam" id="PF17835">
    <property type="entry name" value="NOG1_N"/>
    <property type="match status" value="1"/>
</dbReference>
<dbReference type="KEGG" id="sshi:J5U23_02778"/>
<dbReference type="NCBIfam" id="TIGR00231">
    <property type="entry name" value="small_GTP"/>
    <property type="match status" value="1"/>
</dbReference>
<dbReference type="PROSITE" id="PS51710">
    <property type="entry name" value="G_OBG"/>
    <property type="match status" value="1"/>
</dbReference>
<dbReference type="PANTHER" id="PTHR45759">
    <property type="entry name" value="NUCLEOLAR GTP-BINDING PROTEIN 1"/>
    <property type="match status" value="1"/>
</dbReference>
<evidence type="ECO:0000313" key="3">
    <source>
        <dbReference type="EMBL" id="QXJ29892.1"/>
    </source>
</evidence>
<keyword evidence="1" id="KW-0547">Nucleotide-binding</keyword>
<dbReference type="OrthoDB" id="147673at2157"/>
<dbReference type="GO" id="GO:0005525">
    <property type="term" value="F:GTP binding"/>
    <property type="evidence" value="ECO:0007669"/>
    <property type="project" value="InterPro"/>
</dbReference>
<dbReference type="CDD" id="cd01897">
    <property type="entry name" value="NOG"/>
    <property type="match status" value="1"/>
</dbReference>
<accession>A0A8F5BR25</accession>
<dbReference type="EMBL" id="CP077717">
    <property type="protein sequence ID" value="QXJ29892.1"/>
    <property type="molecule type" value="Genomic_DNA"/>
</dbReference>
<organism evidence="3 4">
    <name type="scientific">Saccharolobus shibatae (strain ATCC 51178 / DSM 5389 / JCM 8931 / NBRC 15437 / B12)</name>
    <name type="common">Sulfolobus shibatae</name>
    <dbReference type="NCBI Taxonomy" id="523848"/>
    <lineage>
        <taxon>Archaea</taxon>
        <taxon>Thermoproteota</taxon>
        <taxon>Thermoprotei</taxon>
        <taxon>Sulfolobales</taxon>
        <taxon>Sulfolobaceae</taxon>
        <taxon>Saccharolobus</taxon>
    </lineage>
</organism>
<dbReference type="InterPro" id="IPR031167">
    <property type="entry name" value="G_OBG"/>
</dbReference>
<feature type="domain" description="OBG-type G" evidence="2">
    <location>
        <begin position="157"/>
        <end position="322"/>
    </location>
</feature>
<dbReference type="InterPro" id="IPR005225">
    <property type="entry name" value="Small_GTP-bd"/>
</dbReference>
<sequence length="332" mass="37987">MLNPFEKLQIPPKANYTIDTMLKRLSKIGGTTVRDREIRRLKEYYERIKKYNDFVAQFPRIDELHPFYLEATRIVTDIDKLRICLSITKKASAISMKILKEYINQIRKSPENEANRIMRQAFGRVSSILRKSSECIDKVIDVAKELKKIQGIDPILPTIVVAGPPNVGKSTLVSKISTAKPEIASYPFTTKEVHVGHVILDDFRIQIIDTPGILDRPEIERNSIERKATNAIRNLNGIIIFMFDSSISSVLSVESQIELFKEVKLLKKVIIPVINKIDEKDDEYYKKIVDFLSKEGSKWYEISAEKGIGLDKLKEELFSLIKSSGTNEVSRN</sequence>
<evidence type="ECO:0000313" key="4">
    <source>
        <dbReference type="Proteomes" id="UP000694018"/>
    </source>
</evidence>
<gene>
    <name evidence="3" type="ORF">J5U23_02778</name>
</gene>
<dbReference type="InterPro" id="IPR006073">
    <property type="entry name" value="GTP-bd"/>
</dbReference>
<reference evidence="3" key="1">
    <citation type="journal article" date="2021" name="Environ. Microbiol.">
        <title>New insights into the diversity and evolution of the archaeal mobilome from three complete genomes of Saccharolobus shibatae.</title>
        <authorList>
            <person name="Medvedeva S."/>
            <person name="Brandt D."/>
            <person name="Cvirkaite-Krupovic V."/>
            <person name="Liu Y."/>
            <person name="Severinov K."/>
            <person name="Ishino S."/>
            <person name="Ishino Y."/>
            <person name="Prangishvili D."/>
            <person name="Kalinowski J."/>
            <person name="Krupovic M."/>
        </authorList>
    </citation>
    <scope>NUCLEOTIDE SEQUENCE</scope>
    <source>
        <strain evidence="3">B12</strain>
    </source>
</reference>
<protein>
    <submittedName>
        <fullName evidence="3">OBG-family ribosome assembly protein NOG1</fullName>
    </submittedName>
</protein>